<dbReference type="AlphaFoldDB" id="A0A0A9GUB6"/>
<protein>
    <submittedName>
        <fullName evidence="1">Uncharacterized protein</fullName>
    </submittedName>
</protein>
<organism evidence="1">
    <name type="scientific">Arundo donax</name>
    <name type="common">Giant reed</name>
    <name type="synonym">Donax arundinaceus</name>
    <dbReference type="NCBI Taxonomy" id="35708"/>
    <lineage>
        <taxon>Eukaryota</taxon>
        <taxon>Viridiplantae</taxon>
        <taxon>Streptophyta</taxon>
        <taxon>Embryophyta</taxon>
        <taxon>Tracheophyta</taxon>
        <taxon>Spermatophyta</taxon>
        <taxon>Magnoliopsida</taxon>
        <taxon>Liliopsida</taxon>
        <taxon>Poales</taxon>
        <taxon>Poaceae</taxon>
        <taxon>PACMAD clade</taxon>
        <taxon>Arundinoideae</taxon>
        <taxon>Arundineae</taxon>
        <taxon>Arundo</taxon>
    </lineage>
</organism>
<proteinExistence type="predicted"/>
<reference evidence="1" key="1">
    <citation type="submission" date="2014-09" db="EMBL/GenBank/DDBJ databases">
        <authorList>
            <person name="Magalhaes I.L.F."/>
            <person name="Oliveira U."/>
            <person name="Santos F.R."/>
            <person name="Vidigal T.H.D.A."/>
            <person name="Brescovit A.D."/>
            <person name="Santos A.J."/>
        </authorList>
    </citation>
    <scope>NUCLEOTIDE SEQUENCE</scope>
    <source>
        <tissue evidence="1">Shoot tissue taken approximately 20 cm above the soil surface</tissue>
    </source>
</reference>
<sequence>MPSLRVIQTLSMELLKELANLIAYLG</sequence>
<name>A0A0A9GUB6_ARUDO</name>
<evidence type="ECO:0000313" key="1">
    <source>
        <dbReference type="EMBL" id="JAE28137.1"/>
    </source>
</evidence>
<reference evidence="1" key="2">
    <citation type="journal article" date="2015" name="Data Brief">
        <title>Shoot transcriptome of the giant reed, Arundo donax.</title>
        <authorList>
            <person name="Barrero R.A."/>
            <person name="Guerrero F.D."/>
            <person name="Moolhuijzen P."/>
            <person name="Goolsby J.A."/>
            <person name="Tidwell J."/>
            <person name="Bellgard S.E."/>
            <person name="Bellgard M.I."/>
        </authorList>
    </citation>
    <scope>NUCLEOTIDE SEQUENCE</scope>
    <source>
        <tissue evidence="1">Shoot tissue taken approximately 20 cm above the soil surface</tissue>
    </source>
</reference>
<accession>A0A0A9GUB6</accession>
<dbReference type="EMBL" id="GBRH01169759">
    <property type="protein sequence ID" value="JAE28137.1"/>
    <property type="molecule type" value="Transcribed_RNA"/>
</dbReference>